<dbReference type="EMBL" id="CP045143">
    <property type="protein sequence ID" value="QFR22179.1"/>
    <property type="molecule type" value="Genomic_DNA"/>
</dbReference>
<evidence type="ECO:0000313" key="2">
    <source>
        <dbReference type="Proteomes" id="UP000326779"/>
    </source>
</evidence>
<evidence type="ECO:0000313" key="1">
    <source>
        <dbReference type="EMBL" id="QFR22179.1"/>
    </source>
</evidence>
<dbReference type="PROSITE" id="PS51257">
    <property type="entry name" value="PROKAR_LIPOPROTEIN"/>
    <property type="match status" value="1"/>
</dbReference>
<name>A0A5P8M147_9LACO</name>
<dbReference type="AlphaFoldDB" id="A0A5P8M147"/>
<proteinExistence type="predicted"/>
<accession>A0A5P8M147</accession>
<sequence>MRRTVERALQLAAVILVWLVALSACGSANSAVRTQKAQLQYRTTRIIETSITIKQLSDKIKKKESFSLYVFDKSCPPCVKQTSILKKMDFKGQLYSLDLAKASTGETPQFKKLNIQYTPTLLKIAKGVVIVRQEGFADSNILKQLQLGSPDKTIRGEQNKITDIFTELNLAALTRRIQQKKTFVIYVGRPTCSDCVTFERSLLTSNLTKYRGKVLYVNVDGLRKEKNLWVQFKKDNNIEGTPSFVAYVKGKRVSSSSWTVRDGYNAKKALSWLAKNVR</sequence>
<gene>
    <name evidence="1" type="ORF">D1010_01235</name>
</gene>
<dbReference type="InterPro" id="IPR036249">
    <property type="entry name" value="Thioredoxin-like_sf"/>
</dbReference>
<dbReference type="Gene3D" id="3.40.30.10">
    <property type="entry name" value="Glutaredoxin"/>
    <property type="match status" value="2"/>
</dbReference>
<organism evidence="1 2">
    <name type="scientific">Schleiferilactobacillus harbinensis</name>
    <dbReference type="NCBI Taxonomy" id="304207"/>
    <lineage>
        <taxon>Bacteria</taxon>
        <taxon>Bacillati</taxon>
        <taxon>Bacillota</taxon>
        <taxon>Bacilli</taxon>
        <taxon>Lactobacillales</taxon>
        <taxon>Lactobacillaceae</taxon>
        <taxon>Schleiferilactobacillus</taxon>
    </lineage>
</organism>
<dbReference type="RefSeq" id="WP_152260098.1">
    <property type="nucleotide sequence ID" value="NZ_CP045143.1"/>
</dbReference>
<dbReference type="KEGG" id="lhb:D1010_01235"/>
<reference evidence="1 2" key="1">
    <citation type="submission" date="2019-10" db="EMBL/GenBank/DDBJ databases">
        <title>The completed genome of Lactobacillus harbinensis M1.</title>
        <authorList>
            <person name="Zheng Y."/>
        </authorList>
    </citation>
    <scope>NUCLEOTIDE SEQUENCE [LARGE SCALE GENOMIC DNA]</scope>
    <source>
        <strain evidence="1 2">M1</strain>
    </source>
</reference>
<dbReference type="Pfam" id="PF20207">
    <property type="entry name" value="DUF6568"/>
    <property type="match status" value="2"/>
</dbReference>
<dbReference type="SUPFAM" id="SSF52833">
    <property type="entry name" value="Thioredoxin-like"/>
    <property type="match status" value="2"/>
</dbReference>
<dbReference type="CDD" id="cd02947">
    <property type="entry name" value="TRX_family"/>
    <property type="match status" value="2"/>
</dbReference>
<dbReference type="InterPro" id="IPR046698">
    <property type="entry name" value="PedC-like"/>
</dbReference>
<dbReference type="Proteomes" id="UP000326779">
    <property type="component" value="Chromosome"/>
</dbReference>
<evidence type="ECO:0008006" key="3">
    <source>
        <dbReference type="Google" id="ProtNLM"/>
    </source>
</evidence>
<protein>
    <recommendedName>
        <fullName evidence="3">Thioredoxin domain-containing protein</fullName>
    </recommendedName>
</protein>